<name>A0A9W9FUK6_9EURO</name>
<keyword evidence="9" id="KW-1185">Reference proteome</keyword>
<dbReference type="EMBL" id="JAPQKH010000003">
    <property type="protein sequence ID" value="KAJ5106736.1"/>
    <property type="molecule type" value="Genomic_DNA"/>
</dbReference>
<dbReference type="InterPro" id="IPR001138">
    <property type="entry name" value="Zn2Cys6_DnaBD"/>
</dbReference>
<dbReference type="GO" id="GO:0005634">
    <property type="term" value="C:nucleus"/>
    <property type="evidence" value="ECO:0007669"/>
    <property type="project" value="UniProtKB-SubCell"/>
</dbReference>
<feature type="region of interest" description="Disordered" evidence="6">
    <location>
        <begin position="72"/>
        <end position="103"/>
    </location>
</feature>
<proteinExistence type="predicted"/>
<dbReference type="GO" id="GO:0000981">
    <property type="term" value="F:DNA-binding transcription factor activity, RNA polymerase II-specific"/>
    <property type="evidence" value="ECO:0007669"/>
    <property type="project" value="InterPro"/>
</dbReference>
<evidence type="ECO:0000256" key="4">
    <source>
        <dbReference type="ARBA" id="ARBA00023163"/>
    </source>
</evidence>
<dbReference type="GO" id="GO:0003677">
    <property type="term" value="F:DNA binding"/>
    <property type="evidence" value="ECO:0007669"/>
    <property type="project" value="UniProtKB-KW"/>
</dbReference>
<keyword evidence="5" id="KW-0539">Nucleus</keyword>
<keyword evidence="4" id="KW-0804">Transcription</keyword>
<dbReference type="CDD" id="cd00067">
    <property type="entry name" value="GAL4"/>
    <property type="match status" value="1"/>
</dbReference>
<evidence type="ECO:0000256" key="3">
    <source>
        <dbReference type="ARBA" id="ARBA00023125"/>
    </source>
</evidence>
<evidence type="ECO:0000256" key="1">
    <source>
        <dbReference type="ARBA" id="ARBA00004123"/>
    </source>
</evidence>
<dbReference type="OrthoDB" id="4159781at2759"/>
<dbReference type="Pfam" id="PF00172">
    <property type="entry name" value="Zn_clus"/>
    <property type="match status" value="1"/>
</dbReference>
<evidence type="ECO:0000313" key="9">
    <source>
        <dbReference type="Proteomes" id="UP001149165"/>
    </source>
</evidence>
<protein>
    <recommendedName>
        <fullName evidence="7">Zn(2)-C6 fungal-type domain-containing protein</fullName>
    </recommendedName>
</protein>
<evidence type="ECO:0000256" key="5">
    <source>
        <dbReference type="ARBA" id="ARBA00023242"/>
    </source>
</evidence>
<evidence type="ECO:0000259" key="7">
    <source>
        <dbReference type="PROSITE" id="PS50048"/>
    </source>
</evidence>
<feature type="domain" description="Zn(2)-C6 fungal-type" evidence="7">
    <location>
        <begin position="14"/>
        <end position="45"/>
    </location>
</feature>
<evidence type="ECO:0000256" key="6">
    <source>
        <dbReference type="SAM" id="MobiDB-lite"/>
    </source>
</evidence>
<dbReference type="SUPFAM" id="SSF57701">
    <property type="entry name" value="Zn2/Cys6 DNA-binding domain"/>
    <property type="match status" value="1"/>
</dbReference>
<organism evidence="8 9">
    <name type="scientific">Penicillium angulare</name>
    <dbReference type="NCBI Taxonomy" id="116970"/>
    <lineage>
        <taxon>Eukaryota</taxon>
        <taxon>Fungi</taxon>
        <taxon>Dikarya</taxon>
        <taxon>Ascomycota</taxon>
        <taxon>Pezizomycotina</taxon>
        <taxon>Eurotiomycetes</taxon>
        <taxon>Eurotiomycetidae</taxon>
        <taxon>Eurotiales</taxon>
        <taxon>Aspergillaceae</taxon>
        <taxon>Penicillium</taxon>
    </lineage>
</organism>
<dbReference type="Proteomes" id="UP001149165">
    <property type="component" value="Unassembled WGS sequence"/>
</dbReference>
<evidence type="ECO:0000256" key="2">
    <source>
        <dbReference type="ARBA" id="ARBA00023015"/>
    </source>
</evidence>
<comment type="subcellular location">
    <subcellularLocation>
        <location evidence="1">Nucleus</location>
    </subcellularLocation>
</comment>
<dbReference type="AlphaFoldDB" id="A0A9W9FUK6"/>
<dbReference type="SMART" id="SM00066">
    <property type="entry name" value="GAL4"/>
    <property type="match status" value="1"/>
</dbReference>
<reference evidence="8" key="1">
    <citation type="submission" date="2022-11" db="EMBL/GenBank/DDBJ databases">
        <authorList>
            <person name="Petersen C."/>
        </authorList>
    </citation>
    <scope>NUCLEOTIDE SEQUENCE</scope>
    <source>
        <strain evidence="8">IBT 30069</strain>
    </source>
</reference>
<dbReference type="PANTHER" id="PTHR31001">
    <property type="entry name" value="UNCHARACTERIZED TRANSCRIPTIONAL REGULATORY PROTEIN"/>
    <property type="match status" value="1"/>
</dbReference>
<dbReference type="PROSITE" id="PS00463">
    <property type="entry name" value="ZN2_CY6_FUNGAL_1"/>
    <property type="match status" value="1"/>
</dbReference>
<comment type="caution">
    <text evidence="8">The sequence shown here is derived from an EMBL/GenBank/DDBJ whole genome shotgun (WGS) entry which is preliminary data.</text>
</comment>
<gene>
    <name evidence="8" type="ORF">N7456_003411</name>
</gene>
<dbReference type="InterPro" id="IPR036864">
    <property type="entry name" value="Zn2-C6_fun-type_DNA-bd_sf"/>
</dbReference>
<keyword evidence="2" id="KW-0805">Transcription regulation</keyword>
<dbReference type="Gene3D" id="4.10.240.10">
    <property type="entry name" value="Zn(2)-C6 fungal-type DNA-binding domain"/>
    <property type="match status" value="1"/>
</dbReference>
<dbReference type="PROSITE" id="PS50048">
    <property type="entry name" value="ZN2_CY6_FUNGAL_2"/>
    <property type="match status" value="1"/>
</dbReference>
<dbReference type="GO" id="GO:0008270">
    <property type="term" value="F:zinc ion binding"/>
    <property type="evidence" value="ECO:0007669"/>
    <property type="project" value="InterPro"/>
</dbReference>
<evidence type="ECO:0000313" key="8">
    <source>
        <dbReference type="EMBL" id="KAJ5106736.1"/>
    </source>
</evidence>
<sequence length="455" mass="48382">MPSDSKTKIRPQQSCLKCRERKVKCDRSIPCHACIIRGLEAECTYLTTPEDREHISQAEIIDRLRREVAQLRTQLTQGPKPKSKPLPGRNRAPYSRPTGYAKHGSLQETDNVLMGAEDVAGVPGVAGAGAGVGASTGAGAGTDFGDASWSASSPSSTGTRTYSAMTVNSPDSMGSGPSESHAGFSATAAPFGAQIGAGDAITTGTGSGTVFVGASLLDNSCLSNSQAGGIPAFAPGDIPTSMLMQTIHAQSSGDLSSMPVAQVYQHERPHNYTMENQMTTQYGHAHPDHSPDYLQGDLNPMNSNMATMSDYKQAQTYHQGQEQHPHYSQWEQAHNFAPVQPYTESSYYSSPSSNNAAVHTSMAQDPNIHSQQALHIQSSSTHFPIHENHPLSGVPIPTSWKVDGKQELLETLLETIGSCEEVRVAQVVQVVRASATPEEAVSGICQVLGISAGVR</sequence>
<keyword evidence="3" id="KW-0238">DNA-binding</keyword>
<dbReference type="InterPro" id="IPR050613">
    <property type="entry name" value="Sec_Metabolite_Reg"/>
</dbReference>
<reference evidence="8" key="2">
    <citation type="journal article" date="2023" name="IMA Fungus">
        <title>Comparative genomic study of the Penicillium genus elucidates a diverse pangenome and 15 lateral gene transfer events.</title>
        <authorList>
            <person name="Petersen C."/>
            <person name="Sorensen T."/>
            <person name="Nielsen M.R."/>
            <person name="Sondergaard T.E."/>
            <person name="Sorensen J.L."/>
            <person name="Fitzpatrick D.A."/>
            <person name="Frisvad J.C."/>
            <person name="Nielsen K.L."/>
        </authorList>
    </citation>
    <scope>NUCLEOTIDE SEQUENCE</scope>
    <source>
        <strain evidence="8">IBT 30069</strain>
    </source>
</reference>
<accession>A0A9W9FUK6</accession>